<proteinExistence type="predicted"/>
<reference evidence="1" key="2">
    <citation type="submission" date="2019-01" db="UniProtKB">
        <authorList>
            <consortium name="EnsemblPlants"/>
        </authorList>
    </citation>
    <scope>IDENTIFICATION</scope>
    <source>
        <strain evidence="1">cv. Heinz 1706</strain>
    </source>
</reference>
<dbReference type="Gramene" id="Solyc08g061853.1.1">
    <property type="protein sequence ID" value="Solyc08g061853.1.1"/>
    <property type="gene ID" value="Solyc08g061853.1"/>
</dbReference>
<dbReference type="AlphaFoldDB" id="A0A3Q7HPT7"/>
<dbReference type="EnsemblPlants" id="Solyc08g061853.1.1">
    <property type="protein sequence ID" value="Solyc08g061853.1.1"/>
    <property type="gene ID" value="Solyc08g061853.1"/>
</dbReference>
<name>A0A3Q7HPT7_SOLLC</name>
<evidence type="ECO:0000313" key="2">
    <source>
        <dbReference type="Proteomes" id="UP000004994"/>
    </source>
</evidence>
<dbReference type="InParanoid" id="A0A3Q7HPT7"/>
<organism evidence="1">
    <name type="scientific">Solanum lycopersicum</name>
    <name type="common">Tomato</name>
    <name type="synonym">Lycopersicon esculentum</name>
    <dbReference type="NCBI Taxonomy" id="4081"/>
    <lineage>
        <taxon>Eukaryota</taxon>
        <taxon>Viridiplantae</taxon>
        <taxon>Streptophyta</taxon>
        <taxon>Embryophyta</taxon>
        <taxon>Tracheophyta</taxon>
        <taxon>Spermatophyta</taxon>
        <taxon>Magnoliopsida</taxon>
        <taxon>eudicotyledons</taxon>
        <taxon>Gunneridae</taxon>
        <taxon>Pentapetalae</taxon>
        <taxon>asterids</taxon>
        <taxon>lamiids</taxon>
        <taxon>Solanales</taxon>
        <taxon>Solanaceae</taxon>
        <taxon>Solanoideae</taxon>
        <taxon>Solaneae</taxon>
        <taxon>Solanum</taxon>
        <taxon>Solanum subgen. Lycopersicon</taxon>
    </lineage>
</organism>
<accession>A0A3Q7HPT7</accession>
<keyword evidence="2" id="KW-1185">Reference proteome</keyword>
<evidence type="ECO:0000313" key="1">
    <source>
        <dbReference type="EnsemblPlants" id="Solyc08g061853.1.1"/>
    </source>
</evidence>
<reference evidence="1" key="1">
    <citation type="journal article" date="2012" name="Nature">
        <title>The tomato genome sequence provides insights into fleshy fruit evolution.</title>
        <authorList>
            <consortium name="Tomato Genome Consortium"/>
        </authorList>
    </citation>
    <scope>NUCLEOTIDE SEQUENCE [LARGE SCALE GENOMIC DNA]</scope>
    <source>
        <strain evidence="1">cv. Heinz 1706</strain>
    </source>
</reference>
<sequence>MRHHNNRHYKISKTGRKALIFHYDKTIYFFLSTSLDPIHETISRSSAEAEFRSMATCTTEITWLLGLYKELGVKITTP</sequence>
<dbReference type="Proteomes" id="UP000004994">
    <property type="component" value="Chromosome 8"/>
</dbReference>
<protein>
    <submittedName>
        <fullName evidence="1">Uncharacterized protein</fullName>
    </submittedName>
</protein>